<comment type="caution">
    <text evidence="3">The sequence shown here is derived from an EMBL/GenBank/DDBJ whole genome shotgun (WGS) entry which is preliminary data.</text>
</comment>
<dbReference type="InterPro" id="IPR005114">
    <property type="entry name" value="Helicase_assoc"/>
</dbReference>
<dbReference type="InterPro" id="IPR006935">
    <property type="entry name" value="Helicase/UvrB_N"/>
</dbReference>
<dbReference type="RefSeq" id="WP_189134621.1">
    <property type="nucleotide sequence ID" value="NZ_BMMS01000029.1"/>
</dbReference>
<dbReference type="PROSITE" id="PS51192">
    <property type="entry name" value="HELICASE_ATP_BIND_1"/>
    <property type="match status" value="1"/>
</dbReference>
<feature type="domain" description="Helicase C-terminal" evidence="2">
    <location>
        <begin position="288"/>
        <end position="454"/>
    </location>
</feature>
<dbReference type="Pfam" id="PF04851">
    <property type="entry name" value="ResIII"/>
    <property type="match status" value="1"/>
</dbReference>
<feature type="domain" description="Helicase ATP-binding" evidence="1">
    <location>
        <begin position="28"/>
        <end position="210"/>
    </location>
</feature>
<dbReference type="EMBL" id="BMMS01000029">
    <property type="protein sequence ID" value="GGO96533.1"/>
    <property type="molecule type" value="Genomic_DNA"/>
</dbReference>
<dbReference type="PANTHER" id="PTHR33418:SF1">
    <property type="entry name" value="HELICASE-ASSOCIATED DOMAIN-CONTAINING PROTEIN"/>
    <property type="match status" value="1"/>
</dbReference>
<accession>A0A918E0A9</accession>
<organism evidence="3 4">
    <name type="scientific">Wenjunlia tyrosinilytica</name>
    <dbReference type="NCBI Taxonomy" id="1544741"/>
    <lineage>
        <taxon>Bacteria</taxon>
        <taxon>Bacillati</taxon>
        <taxon>Actinomycetota</taxon>
        <taxon>Actinomycetes</taxon>
        <taxon>Kitasatosporales</taxon>
        <taxon>Streptomycetaceae</taxon>
        <taxon>Wenjunlia</taxon>
    </lineage>
</organism>
<dbReference type="Proteomes" id="UP000641932">
    <property type="component" value="Unassembled WGS sequence"/>
</dbReference>
<dbReference type="SMART" id="SM00487">
    <property type="entry name" value="DEXDc"/>
    <property type="match status" value="1"/>
</dbReference>
<proteinExistence type="predicted"/>
<keyword evidence="4" id="KW-1185">Reference proteome</keyword>
<gene>
    <name evidence="3" type="ORF">GCM10012280_56240</name>
</gene>
<dbReference type="AlphaFoldDB" id="A0A918E0A9"/>
<dbReference type="Gene3D" id="3.40.50.300">
    <property type="entry name" value="P-loop containing nucleotide triphosphate hydrolases"/>
    <property type="match status" value="2"/>
</dbReference>
<dbReference type="GO" id="GO:0016787">
    <property type="term" value="F:hydrolase activity"/>
    <property type="evidence" value="ECO:0007669"/>
    <property type="project" value="InterPro"/>
</dbReference>
<dbReference type="InterPro" id="IPR014001">
    <property type="entry name" value="Helicase_ATP-bd"/>
</dbReference>
<name>A0A918E0A9_9ACTN</name>
<sequence>MPDGIRLRPHQVEAVDAAVRALDVPPGGQIPARGLRATVVAACGTGKTAIGSHVALRVARHGRVLVVVPTLDLLTQTVAAWRAHGHAGAAVAVCSLKEDPALWSARVRCTTSAPQLALWHGCGPVTVFATYASLEVLAEALAGTYGQKMDGFDFAVIDEAHRTSGSLGKAWAAVHDQEVIPSARRLYLTATPRIWEVRAPAAGRSREGAWRPLEAELAASMDDPRIYGPVAYRLSLADAVARGLLARYQIIVVEIRDDLVTPWRLRGEDARGEEVRGNRLGALQAAILRTAALENLNTMITFHHRTVEAQAFAEGLPAVAAKLRAQDPRLYPERIWSGWLRGEHDASHRRRVLGEFGAGADTDGVQVERAVLSNCRVLGEGVDIRAVDSVALLDPKGSAVDIVQAIGRALRQKPGQGKLATLIVPVFLERGEKPEDMLTSAAYASVVRVLEGLRAHDEQGVEMLAVPQANTPAVNPSPFIGPAPEDGNPENRLLLRFSSHRDPVTVADFVSLRVIQTERQDWARGYAALKRFHAEHGHARVPLETVAADGHPLGGWVSEQRRAFGAGTMDTYRARRLEALGMVWDVAEADWQDNLAAARAYHRLHGTLAAPKGATALDRPVGQWLSNQRRAGALDKHPHRQEALAAIDPDWNPGWPTDWQRHLSGLAALVEAGGTLAEIVPGVTYGGRDIGRWLTKQREGWARLAEGQRERLARLGVQPAPGERAPAKPRRSRADMFEVNLKAARQYREREGGLRVPRGHVETVVGQDCQEHTVRLGVWLSNIRSRQGKLTAERADALNELGITWT</sequence>
<dbReference type="SUPFAM" id="SSF52540">
    <property type="entry name" value="P-loop containing nucleoside triphosphate hydrolases"/>
    <property type="match status" value="1"/>
</dbReference>
<keyword evidence="3" id="KW-0067">ATP-binding</keyword>
<dbReference type="GO" id="GO:0005524">
    <property type="term" value="F:ATP binding"/>
    <property type="evidence" value="ECO:0007669"/>
    <property type="project" value="InterPro"/>
</dbReference>
<dbReference type="Pfam" id="PF03457">
    <property type="entry name" value="HA"/>
    <property type="match status" value="4"/>
</dbReference>
<dbReference type="Gene3D" id="6.10.140.530">
    <property type="match status" value="3"/>
</dbReference>
<protein>
    <submittedName>
        <fullName evidence="3">Helicase</fullName>
    </submittedName>
</protein>
<dbReference type="SMART" id="SM00490">
    <property type="entry name" value="HELICc"/>
    <property type="match status" value="1"/>
</dbReference>
<dbReference type="PANTHER" id="PTHR33418">
    <property type="entry name" value="HELICASE-ASSOCIATED"/>
    <property type="match status" value="1"/>
</dbReference>
<dbReference type="Pfam" id="PF00271">
    <property type="entry name" value="Helicase_C"/>
    <property type="match status" value="1"/>
</dbReference>
<dbReference type="CDD" id="cd18785">
    <property type="entry name" value="SF2_C"/>
    <property type="match status" value="1"/>
</dbReference>
<dbReference type="InterPro" id="IPR001650">
    <property type="entry name" value="Helicase_C-like"/>
</dbReference>
<reference evidence="3" key="2">
    <citation type="submission" date="2020-09" db="EMBL/GenBank/DDBJ databases">
        <authorList>
            <person name="Sun Q."/>
            <person name="Zhou Y."/>
        </authorList>
    </citation>
    <scope>NUCLEOTIDE SEQUENCE</scope>
    <source>
        <strain evidence="3">CGMCC 4.7201</strain>
    </source>
</reference>
<evidence type="ECO:0000259" key="2">
    <source>
        <dbReference type="PROSITE" id="PS51194"/>
    </source>
</evidence>
<dbReference type="GO" id="GO:0004386">
    <property type="term" value="F:helicase activity"/>
    <property type="evidence" value="ECO:0007669"/>
    <property type="project" value="UniProtKB-KW"/>
</dbReference>
<keyword evidence="3" id="KW-0378">Hydrolase</keyword>
<reference evidence="3" key="1">
    <citation type="journal article" date="2014" name="Int. J. Syst. Evol. Microbiol.">
        <title>Complete genome sequence of Corynebacterium casei LMG S-19264T (=DSM 44701T), isolated from a smear-ripened cheese.</title>
        <authorList>
            <consortium name="US DOE Joint Genome Institute (JGI-PGF)"/>
            <person name="Walter F."/>
            <person name="Albersmeier A."/>
            <person name="Kalinowski J."/>
            <person name="Ruckert C."/>
        </authorList>
    </citation>
    <scope>NUCLEOTIDE SEQUENCE</scope>
    <source>
        <strain evidence="3">CGMCC 4.7201</strain>
    </source>
</reference>
<evidence type="ECO:0000259" key="1">
    <source>
        <dbReference type="PROSITE" id="PS51192"/>
    </source>
</evidence>
<keyword evidence="3" id="KW-0347">Helicase</keyword>
<keyword evidence="3" id="KW-0547">Nucleotide-binding</keyword>
<dbReference type="GO" id="GO:0003677">
    <property type="term" value="F:DNA binding"/>
    <property type="evidence" value="ECO:0007669"/>
    <property type="project" value="InterPro"/>
</dbReference>
<evidence type="ECO:0000313" key="3">
    <source>
        <dbReference type="EMBL" id="GGO96533.1"/>
    </source>
</evidence>
<dbReference type="PROSITE" id="PS51194">
    <property type="entry name" value="HELICASE_CTER"/>
    <property type="match status" value="1"/>
</dbReference>
<dbReference type="InterPro" id="IPR027417">
    <property type="entry name" value="P-loop_NTPase"/>
</dbReference>
<evidence type="ECO:0000313" key="4">
    <source>
        <dbReference type="Proteomes" id="UP000641932"/>
    </source>
</evidence>